<keyword evidence="2" id="KW-1185">Reference proteome</keyword>
<accession>A0ABW0XEQ2</accession>
<comment type="caution">
    <text evidence="1">The sequence shown here is derived from an EMBL/GenBank/DDBJ whole genome shotgun (WGS) entry which is preliminary data.</text>
</comment>
<dbReference type="RefSeq" id="WP_380228256.1">
    <property type="nucleotide sequence ID" value="NZ_JBHSOF010000042.1"/>
</dbReference>
<gene>
    <name evidence="1" type="ORF">ACFP3U_26800</name>
</gene>
<name>A0ABW0XEQ2_9ACTN</name>
<proteinExistence type="predicted"/>
<organism evidence="1 2">
    <name type="scientific">Kitasatospora misakiensis</name>
    <dbReference type="NCBI Taxonomy" id="67330"/>
    <lineage>
        <taxon>Bacteria</taxon>
        <taxon>Bacillati</taxon>
        <taxon>Actinomycetota</taxon>
        <taxon>Actinomycetes</taxon>
        <taxon>Kitasatosporales</taxon>
        <taxon>Streptomycetaceae</taxon>
        <taxon>Kitasatospora</taxon>
    </lineage>
</organism>
<dbReference type="EMBL" id="JBHSOF010000042">
    <property type="protein sequence ID" value="MFC5666565.1"/>
    <property type="molecule type" value="Genomic_DNA"/>
</dbReference>
<protein>
    <submittedName>
        <fullName evidence="1">Uncharacterized protein</fullName>
    </submittedName>
</protein>
<reference evidence="2" key="1">
    <citation type="journal article" date="2019" name="Int. J. Syst. Evol. Microbiol.">
        <title>The Global Catalogue of Microorganisms (GCM) 10K type strain sequencing project: providing services to taxonomists for standard genome sequencing and annotation.</title>
        <authorList>
            <consortium name="The Broad Institute Genomics Platform"/>
            <consortium name="The Broad Institute Genome Sequencing Center for Infectious Disease"/>
            <person name="Wu L."/>
            <person name="Ma J."/>
        </authorList>
    </citation>
    <scope>NUCLEOTIDE SEQUENCE [LARGE SCALE GENOMIC DNA]</scope>
    <source>
        <strain evidence="2">CGMCC 4.1437</strain>
    </source>
</reference>
<evidence type="ECO:0000313" key="2">
    <source>
        <dbReference type="Proteomes" id="UP001595975"/>
    </source>
</evidence>
<dbReference type="Proteomes" id="UP001595975">
    <property type="component" value="Unassembled WGS sequence"/>
</dbReference>
<evidence type="ECO:0000313" key="1">
    <source>
        <dbReference type="EMBL" id="MFC5666565.1"/>
    </source>
</evidence>
<sequence length="224" mass="23881">MNELFTALDRAAGRTAAEPGLDGLVGGLLAQVADGTRPLRAVDHPLGFYCLPVVRDGALGVCVHVFDPRRAAGRWEIHCHSWELKSSVLYGRIGNLRVGVYDEPARPSHRAFEVFSDAAAGVDEIRPTPRLVRWEPLAEQTSAHGETYTLGAGEFHVTALPDDEPAATVVLGRTVPGPVDVVLGPVDGAARRVVRRLCDPDRTARIAGEAARRIGGRGGRGDSG</sequence>